<dbReference type="InterPro" id="IPR002401">
    <property type="entry name" value="Cyt_P450_E_grp-I"/>
</dbReference>
<keyword evidence="9 12" id="KW-0503">Monooxygenase</keyword>
<dbReference type="OrthoDB" id="1470350at2759"/>
<dbReference type="PROSITE" id="PS00086">
    <property type="entry name" value="CYTOCHROME_P450"/>
    <property type="match status" value="1"/>
</dbReference>
<keyword evidence="4" id="KW-0812">Transmembrane</keyword>
<keyword evidence="5 11" id="KW-0479">Metal-binding</keyword>
<name>A0A438DGT6_VITVI</name>
<dbReference type="InterPro" id="IPR050665">
    <property type="entry name" value="Cytochrome_P450_Monooxygen"/>
</dbReference>
<dbReference type="GO" id="GO:0020037">
    <property type="term" value="F:heme binding"/>
    <property type="evidence" value="ECO:0007669"/>
    <property type="project" value="InterPro"/>
</dbReference>
<comment type="similarity">
    <text evidence="2 12">Belongs to the cytochrome P450 family.</text>
</comment>
<dbReference type="GO" id="GO:0004497">
    <property type="term" value="F:monooxygenase activity"/>
    <property type="evidence" value="ECO:0007669"/>
    <property type="project" value="UniProtKB-KW"/>
</dbReference>
<evidence type="ECO:0000256" key="9">
    <source>
        <dbReference type="ARBA" id="ARBA00023033"/>
    </source>
</evidence>
<protein>
    <submittedName>
        <fullName evidence="13">Cytochrome P450 714B3</fullName>
    </submittedName>
</protein>
<organism evidence="13 14">
    <name type="scientific">Vitis vinifera</name>
    <name type="common">Grape</name>
    <dbReference type="NCBI Taxonomy" id="29760"/>
    <lineage>
        <taxon>Eukaryota</taxon>
        <taxon>Viridiplantae</taxon>
        <taxon>Streptophyta</taxon>
        <taxon>Embryophyta</taxon>
        <taxon>Tracheophyta</taxon>
        <taxon>Spermatophyta</taxon>
        <taxon>Magnoliopsida</taxon>
        <taxon>eudicotyledons</taxon>
        <taxon>Gunneridae</taxon>
        <taxon>Pentapetalae</taxon>
        <taxon>rosids</taxon>
        <taxon>Vitales</taxon>
        <taxon>Vitaceae</taxon>
        <taxon>Viteae</taxon>
        <taxon>Vitis</taxon>
    </lineage>
</organism>
<keyword evidence="6" id="KW-1133">Transmembrane helix</keyword>
<dbReference type="Pfam" id="PF00067">
    <property type="entry name" value="p450"/>
    <property type="match status" value="1"/>
</dbReference>
<evidence type="ECO:0000256" key="7">
    <source>
        <dbReference type="ARBA" id="ARBA00023002"/>
    </source>
</evidence>
<evidence type="ECO:0000256" key="2">
    <source>
        <dbReference type="ARBA" id="ARBA00010617"/>
    </source>
</evidence>
<evidence type="ECO:0000256" key="6">
    <source>
        <dbReference type="ARBA" id="ARBA00022989"/>
    </source>
</evidence>
<keyword evidence="10" id="KW-0472">Membrane</keyword>
<dbReference type="AlphaFoldDB" id="A0A438DGT6"/>
<evidence type="ECO:0000256" key="4">
    <source>
        <dbReference type="ARBA" id="ARBA00022692"/>
    </source>
</evidence>
<dbReference type="Proteomes" id="UP000288805">
    <property type="component" value="Unassembled WGS sequence"/>
</dbReference>
<dbReference type="Gene3D" id="1.10.630.10">
    <property type="entry name" value="Cytochrome P450"/>
    <property type="match status" value="1"/>
</dbReference>
<evidence type="ECO:0000256" key="8">
    <source>
        <dbReference type="ARBA" id="ARBA00023004"/>
    </source>
</evidence>
<evidence type="ECO:0000256" key="11">
    <source>
        <dbReference type="PIRSR" id="PIRSR602401-1"/>
    </source>
</evidence>
<dbReference type="GO" id="GO:0016020">
    <property type="term" value="C:membrane"/>
    <property type="evidence" value="ECO:0007669"/>
    <property type="project" value="UniProtKB-SubCell"/>
</dbReference>
<keyword evidence="3 11" id="KW-0349">Heme</keyword>
<accession>A0A438DGT6</accession>
<evidence type="ECO:0000256" key="10">
    <source>
        <dbReference type="ARBA" id="ARBA00023136"/>
    </source>
</evidence>
<comment type="subcellular location">
    <subcellularLocation>
        <location evidence="1">Membrane</location>
        <topology evidence="1">Single-pass membrane protein</topology>
    </subcellularLocation>
</comment>
<evidence type="ECO:0000313" key="14">
    <source>
        <dbReference type="Proteomes" id="UP000288805"/>
    </source>
</evidence>
<feature type="binding site" description="axial binding residue" evidence="11">
    <location>
        <position position="53"/>
    </location>
    <ligand>
        <name>heme</name>
        <dbReference type="ChEBI" id="CHEBI:30413"/>
    </ligand>
    <ligandPart>
        <name>Fe</name>
        <dbReference type="ChEBI" id="CHEBI:18248"/>
    </ligandPart>
</feature>
<dbReference type="GO" id="GO:0016705">
    <property type="term" value="F:oxidoreductase activity, acting on paired donors, with incorporation or reduction of molecular oxygen"/>
    <property type="evidence" value="ECO:0007669"/>
    <property type="project" value="InterPro"/>
</dbReference>
<keyword evidence="8 11" id="KW-0408">Iron</keyword>
<evidence type="ECO:0000256" key="5">
    <source>
        <dbReference type="ARBA" id="ARBA00022723"/>
    </source>
</evidence>
<dbReference type="InterPro" id="IPR001128">
    <property type="entry name" value="Cyt_P450"/>
</dbReference>
<evidence type="ECO:0000313" key="13">
    <source>
        <dbReference type="EMBL" id="RVW34683.1"/>
    </source>
</evidence>
<dbReference type="EMBL" id="QGNW01001630">
    <property type="protein sequence ID" value="RVW34683.1"/>
    <property type="molecule type" value="Genomic_DNA"/>
</dbReference>
<dbReference type="GO" id="GO:0005506">
    <property type="term" value="F:iron ion binding"/>
    <property type="evidence" value="ECO:0007669"/>
    <property type="project" value="InterPro"/>
</dbReference>
<dbReference type="SUPFAM" id="SSF48264">
    <property type="entry name" value="Cytochrome P450"/>
    <property type="match status" value="1"/>
</dbReference>
<dbReference type="PANTHER" id="PTHR24282:SF28">
    <property type="entry name" value="CYTOCHROME P450"/>
    <property type="match status" value="1"/>
</dbReference>
<reference evidence="13 14" key="1">
    <citation type="journal article" date="2018" name="PLoS Genet.">
        <title>Population sequencing reveals clonal diversity and ancestral inbreeding in the grapevine cultivar Chardonnay.</title>
        <authorList>
            <person name="Roach M.J."/>
            <person name="Johnson D.L."/>
            <person name="Bohlmann J."/>
            <person name="van Vuuren H.J."/>
            <person name="Jones S.J."/>
            <person name="Pretorius I.S."/>
            <person name="Schmidt S.A."/>
            <person name="Borneman A.R."/>
        </authorList>
    </citation>
    <scope>NUCLEOTIDE SEQUENCE [LARGE SCALE GENOMIC DNA]</scope>
    <source>
        <strain evidence="14">cv. Chardonnay</strain>
        <tissue evidence="13">Leaf</tissue>
    </source>
</reference>
<gene>
    <name evidence="13" type="primary">CYP714B3</name>
    <name evidence="13" type="ORF">CK203_108921</name>
</gene>
<dbReference type="InterPro" id="IPR036396">
    <property type="entry name" value="Cyt_P450_sf"/>
</dbReference>
<sequence>MHRLYPGVAFVSRQALKDVQLGDSLVPKGVNTWIWMPTVSKAYIPFGVGQRICPGQSLAIAEMKIMYALILSNFSLSLSPNHRHPPRLNLQLEPENGVDLIIPSEDMREPKLLVHCA</sequence>
<evidence type="ECO:0000256" key="12">
    <source>
        <dbReference type="RuleBase" id="RU000461"/>
    </source>
</evidence>
<keyword evidence="7 12" id="KW-0560">Oxidoreductase</keyword>
<evidence type="ECO:0000256" key="1">
    <source>
        <dbReference type="ARBA" id="ARBA00004167"/>
    </source>
</evidence>
<proteinExistence type="inferred from homology"/>
<dbReference type="PRINTS" id="PR00463">
    <property type="entry name" value="EP450I"/>
</dbReference>
<evidence type="ECO:0000256" key="3">
    <source>
        <dbReference type="ARBA" id="ARBA00022617"/>
    </source>
</evidence>
<comment type="cofactor">
    <cofactor evidence="11">
        <name>heme</name>
        <dbReference type="ChEBI" id="CHEBI:30413"/>
    </cofactor>
</comment>
<comment type="caution">
    <text evidence="13">The sequence shown here is derived from an EMBL/GenBank/DDBJ whole genome shotgun (WGS) entry which is preliminary data.</text>
</comment>
<dbReference type="InterPro" id="IPR017972">
    <property type="entry name" value="Cyt_P450_CS"/>
</dbReference>
<dbReference type="PANTHER" id="PTHR24282">
    <property type="entry name" value="CYTOCHROME P450 FAMILY MEMBER"/>
    <property type="match status" value="1"/>
</dbReference>